<dbReference type="InterPro" id="IPR051926">
    <property type="entry name" value="Ala_Aminotransferase"/>
</dbReference>
<evidence type="ECO:0000313" key="9">
    <source>
        <dbReference type="Proteomes" id="UP000234206"/>
    </source>
</evidence>
<dbReference type="Gene3D" id="3.90.1150.10">
    <property type="entry name" value="Aspartate Aminotransferase, domain 1"/>
    <property type="match status" value="1"/>
</dbReference>
<comment type="similarity">
    <text evidence="2">Belongs to the class-I pyridoxal-phosphate-dependent aminotransferase family.</text>
</comment>
<sequence length="416" mass="45665">MTVQPGHQRTPRRLPQSSKLADVLYEIRGPVNAEAQRMEAAGEHVLKLNIGNPAPFDFPPPSDILRDMIATLPVSHGYSESKGILSARRAVVDRYNETPGFPQVDVDDVYLGNGVSELIMLLLNALLDDGDEVLVPAPDYPLWTAATSLSGGRPVHYVCDEATGWNPDVADIEAKVTDRTKAIVVINPNNPTGAVYSDETLRALADVARRHGLLLFADEIYDRITYDGVQATNLATFAPDLLCVTLNGLSKTYRVAGFRSAWMVISGPREHARGFLEGVELLTSTRLCANVPGQQAIQAALGGRQSIEDLLLPMGRLTRSRDVAWEGLNRIEGVSCVKPTGALYAFPRLDPEVHEIRDDQQFALDLLRSEKILVTHGSGFNIPTTDHFRVVTLPHPDDLTVAVERMGNFLRSYRQG</sequence>
<accession>A0A2I1P8F4</accession>
<dbReference type="CDD" id="cd00609">
    <property type="entry name" value="AAT_like"/>
    <property type="match status" value="1"/>
</dbReference>
<dbReference type="Pfam" id="PF00155">
    <property type="entry name" value="Aminotran_1_2"/>
    <property type="match status" value="1"/>
</dbReference>
<keyword evidence="5" id="KW-0663">Pyridoxal phosphate</keyword>
<dbReference type="RefSeq" id="WP_101850033.1">
    <property type="nucleotide sequence ID" value="NZ_PKIZ01000023.1"/>
</dbReference>
<keyword evidence="9" id="KW-1185">Reference proteome</keyword>
<evidence type="ECO:0000259" key="7">
    <source>
        <dbReference type="Pfam" id="PF00155"/>
    </source>
</evidence>
<evidence type="ECO:0000313" key="8">
    <source>
        <dbReference type="EMBL" id="PKZ40909.1"/>
    </source>
</evidence>
<proteinExistence type="inferred from homology"/>
<dbReference type="EMBL" id="PKIZ01000023">
    <property type="protein sequence ID" value="PKZ40909.1"/>
    <property type="molecule type" value="Genomic_DNA"/>
</dbReference>
<protein>
    <recommendedName>
        <fullName evidence="6">alanine transaminase</fullName>
        <ecNumber evidence="6">2.6.1.2</ecNumber>
    </recommendedName>
</protein>
<dbReference type="PANTHER" id="PTHR43488:SF2">
    <property type="entry name" value="GLUTAMATE-PYRUVATE AMINOTRANSFERASE ALAA"/>
    <property type="match status" value="1"/>
</dbReference>
<evidence type="ECO:0000256" key="5">
    <source>
        <dbReference type="ARBA" id="ARBA00022898"/>
    </source>
</evidence>
<dbReference type="EC" id="2.6.1.2" evidence="6"/>
<dbReference type="SUPFAM" id="SSF53383">
    <property type="entry name" value="PLP-dependent transferases"/>
    <property type="match status" value="1"/>
</dbReference>
<gene>
    <name evidence="8" type="ORF">CYJ76_10310</name>
</gene>
<dbReference type="InterPro" id="IPR015422">
    <property type="entry name" value="PyrdxlP-dep_Trfase_small"/>
</dbReference>
<reference evidence="8 9" key="1">
    <citation type="submission" date="2017-12" db="EMBL/GenBank/DDBJ databases">
        <title>Phylogenetic diversity of female urinary microbiome.</title>
        <authorList>
            <person name="Thomas-White K."/>
            <person name="Wolfe A.J."/>
        </authorList>
    </citation>
    <scope>NUCLEOTIDE SEQUENCE [LARGE SCALE GENOMIC DNA]</scope>
    <source>
        <strain evidence="8 9">UMB1298</strain>
    </source>
</reference>
<evidence type="ECO:0000256" key="2">
    <source>
        <dbReference type="ARBA" id="ARBA00007441"/>
    </source>
</evidence>
<evidence type="ECO:0000256" key="3">
    <source>
        <dbReference type="ARBA" id="ARBA00022576"/>
    </source>
</evidence>
<evidence type="ECO:0000256" key="1">
    <source>
        <dbReference type="ARBA" id="ARBA00001933"/>
    </source>
</evidence>
<dbReference type="InterPro" id="IPR015424">
    <property type="entry name" value="PyrdxlP-dep_Trfase"/>
</dbReference>
<dbReference type="InterPro" id="IPR004839">
    <property type="entry name" value="Aminotransferase_I/II_large"/>
</dbReference>
<dbReference type="AlphaFoldDB" id="A0A2I1P8F4"/>
<dbReference type="PANTHER" id="PTHR43488">
    <property type="entry name" value="GLUTAMATE-PYRUVATE AMINOTRANSFERASE ALAA"/>
    <property type="match status" value="1"/>
</dbReference>
<name>A0A2I1P8F4_9MICO</name>
<dbReference type="Gene3D" id="3.40.640.10">
    <property type="entry name" value="Type I PLP-dependent aspartate aminotransferase-like (Major domain)"/>
    <property type="match status" value="1"/>
</dbReference>
<keyword evidence="3 8" id="KW-0032">Aminotransferase</keyword>
<evidence type="ECO:0000256" key="6">
    <source>
        <dbReference type="ARBA" id="ARBA00026106"/>
    </source>
</evidence>
<dbReference type="GO" id="GO:0030170">
    <property type="term" value="F:pyridoxal phosphate binding"/>
    <property type="evidence" value="ECO:0007669"/>
    <property type="project" value="InterPro"/>
</dbReference>
<dbReference type="GO" id="GO:0004021">
    <property type="term" value="F:L-alanine:2-oxoglutarate aminotransferase activity"/>
    <property type="evidence" value="ECO:0007669"/>
    <property type="project" value="UniProtKB-EC"/>
</dbReference>
<evidence type="ECO:0000256" key="4">
    <source>
        <dbReference type="ARBA" id="ARBA00022679"/>
    </source>
</evidence>
<feature type="domain" description="Aminotransferase class I/classII large" evidence="7">
    <location>
        <begin position="44"/>
        <end position="405"/>
    </location>
</feature>
<dbReference type="OrthoDB" id="9763453at2"/>
<comment type="caution">
    <text evidence="8">The sequence shown here is derived from an EMBL/GenBank/DDBJ whole genome shotgun (WGS) entry which is preliminary data.</text>
</comment>
<organism evidence="8 9">
    <name type="scientific">Kytococcus schroeteri</name>
    <dbReference type="NCBI Taxonomy" id="138300"/>
    <lineage>
        <taxon>Bacteria</taxon>
        <taxon>Bacillati</taxon>
        <taxon>Actinomycetota</taxon>
        <taxon>Actinomycetes</taxon>
        <taxon>Micrococcales</taxon>
        <taxon>Kytococcaceae</taxon>
        <taxon>Kytococcus</taxon>
    </lineage>
</organism>
<keyword evidence="4 8" id="KW-0808">Transferase</keyword>
<dbReference type="Proteomes" id="UP000234206">
    <property type="component" value="Unassembled WGS sequence"/>
</dbReference>
<dbReference type="InterPro" id="IPR015421">
    <property type="entry name" value="PyrdxlP-dep_Trfase_major"/>
</dbReference>
<comment type="cofactor">
    <cofactor evidence="1">
        <name>pyridoxal 5'-phosphate</name>
        <dbReference type="ChEBI" id="CHEBI:597326"/>
    </cofactor>
</comment>